<comment type="similarity">
    <text evidence="4">Belongs to the RNA methyltransferase RlmH family.</text>
</comment>
<evidence type="ECO:0000256" key="3">
    <source>
        <dbReference type="ARBA" id="ARBA00022691"/>
    </source>
</evidence>
<dbReference type="PANTHER" id="PTHR33603:SF1">
    <property type="entry name" value="RIBOSOMAL RNA LARGE SUBUNIT METHYLTRANSFERASE H"/>
    <property type="match status" value="1"/>
</dbReference>
<evidence type="ECO:0000256" key="2">
    <source>
        <dbReference type="ARBA" id="ARBA00022679"/>
    </source>
</evidence>
<keyword evidence="2" id="KW-0808">Transferase</keyword>
<dbReference type="InterPro" id="IPR003742">
    <property type="entry name" value="RlmH-like"/>
</dbReference>
<dbReference type="InterPro" id="IPR029028">
    <property type="entry name" value="Alpha/beta_knot_MTases"/>
</dbReference>
<name>A0ABS9SI77_9BACT</name>
<proteinExistence type="inferred from homology"/>
<dbReference type="PANTHER" id="PTHR33603">
    <property type="entry name" value="METHYLTRANSFERASE"/>
    <property type="match status" value="1"/>
</dbReference>
<dbReference type="SUPFAM" id="SSF75217">
    <property type="entry name" value="alpha/beta knot"/>
    <property type="match status" value="1"/>
</dbReference>
<comment type="caution">
    <text evidence="5">The sequence shown here is derived from an EMBL/GenBank/DDBJ whole genome shotgun (WGS) entry which is preliminary data.</text>
</comment>
<organism evidence="5 6">
    <name type="scientific">Niabella ginsengisoli</name>
    <dbReference type="NCBI Taxonomy" id="522298"/>
    <lineage>
        <taxon>Bacteria</taxon>
        <taxon>Pseudomonadati</taxon>
        <taxon>Bacteroidota</taxon>
        <taxon>Chitinophagia</taxon>
        <taxon>Chitinophagales</taxon>
        <taxon>Chitinophagaceae</taxon>
        <taxon>Niabella</taxon>
    </lineage>
</organism>
<evidence type="ECO:0000256" key="1">
    <source>
        <dbReference type="ARBA" id="ARBA00022603"/>
    </source>
</evidence>
<dbReference type="EMBL" id="JAKWBL010000001">
    <property type="protein sequence ID" value="MCH5598052.1"/>
    <property type="molecule type" value="Genomic_DNA"/>
</dbReference>
<keyword evidence="3" id="KW-0949">S-adenosyl-L-methionine</keyword>
<reference evidence="5 6" key="1">
    <citation type="submission" date="2022-02" db="EMBL/GenBank/DDBJ databases">
        <authorList>
            <person name="Min J."/>
        </authorList>
    </citation>
    <scope>NUCLEOTIDE SEQUENCE [LARGE SCALE GENOMIC DNA]</scope>
    <source>
        <strain evidence="5 6">GR10-1</strain>
    </source>
</reference>
<evidence type="ECO:0000256" key="4">
    <source>
        <dbReference type="ARBA" id="ARBA00038303"/>
    </source>
</evidence>
<keyword evidence="6" id="KW-1185">Reference proteome</keyword>
<protein>
    <submittedName>
        <fullName evidence="5">23S rRNA (Pseudouridine(1915)-N(3))-methyltransferase RlmH</fullName>
    </submittedName>
</protein>
<keyword evidence="1" id="KW-0489">Methyltransferase</keyword>
<dbReference type="InterPro" id="IPR029026">
    <property type="entry name" value="tRNA_m1G_MTases_N"/>
</dbReference>
<evidence type="ECO:0000313" key="5">
    <source>
        <dbReference type="EMBL" id="MCH5598052.1"/>
    </source>
</evidence>
<evidence type="ECO:0000313" key="6">
    <source>
        <dbReference type="Proteomes" id="UP001202248"/>
    </source>
</evidence>
<sequence>MKIAFWSIGKVHETYVKAGIEDFSKRINNYFKLEWEIIAPVKNAAKMSIDDIKKNEGEVILSKLLKEDFLIALDERGTQLTSEGLSQQIQHCANISAKRIVF</sequence>
<dbReference type="Pfam" id="PF02590">
    <property type="entry name" value="SPOUT_MTase"/>
    <property type="match status" value="1"/>
</dbReference>
<accession>A0ABS9SI77</accession>
<dbReference type="Proteomes" id="UP001202248">
    <property type="component" value="Unassembled WGS sequence"/>
</dbReference>
<dbReference type="Gene3D" id="3.40.1280.10">
    <property type="match status" value="1"/>
</dbReference>
<gene>
    <name evidence="5" type="ORF">MKP09_09090</name>
</gene>